<dbReference type="Pfam" id="PF02502">
    <property type="entry name" value="LacAB_rpiB"/>
    <property type="match status" value="1"/>
</dbReference>
<proteinExistence type="inferred from homology"/>
<gene>
    <name evidence="2" type="ORF">COS38_02675</name>
</gene>
<dbReference type="GO" id="GO:0004751">
    <property type="term" value="F:ribose-5-phosphate isomerase activity"/>
    <property type="evidence" value="ECO:0007669"/>
    <property type="project" value="TreeGrafter"/>
</dbReference>
<protein>
    <submittedName>
        <fullName evidence="2">Ribose-5-phosphate isomerase</fullName>
    </submittedName>
</protein>
<comment type="similarity">
    <text evidence="1">Belongs to the LacAB/RpiB family.</text>
</comment>
<dbReference type="Proteomes" id="UP000229966">
    <property type="component" value="Unassembled WGS sequence"/>
</dbReference>
<accession>A0A2M7CHV2</accession>
<organism evidence="2 3">
    <name type="scientific">Candidatus Berkelbacteria bacterium CG03_land_8_20_14_0_80_40_36</name>
    <dbReference type="NCBI Taxonomy" id="1974509"/>
    <lineage>
        <taxon>Bacteria</taxon>
        <taxon>Candidatus Berkelbacteria</taxon>
    </lineage>
</organism>
<dbReference type="PANTHER" id="PTHR30345">
    <property type="entry name" value="RIBOSE-5-PHOSPHATE ISOMERASE B"/>
    <property type="match status" value="1"/>
</dbReference>
<dbReference type="Gene3D" id="3.40.1400.10">
    <property type="entry name" value="Sugar-phosphate isomerase, RpiB/LacA/LacB"/>
    <property type="match status" value="1"/>
</dbReference>
<comment type="caution">
    <text evidence="2">The sequence shown here is derived from an EMBL/GenBank/DDBJ whole genome shotgun (WGS) entry which is preliminary data.</text>
</comment>
<evidence type="ECO:0000256" key="1">
    <source>
        <dbReference type="ARBA" id="ARBA00008754"/>
    </source>
</evidence>
<keyword evidence="2" id="KW-0413">Isomerase</keyword>
<reference evidence="3" key="1">
    <citation type="submission" date="2017-09" db="EMBL/GenBank/DDBJ databases">
        <title>Depth-based differentiation of microbial function through sediment-hosted aquifers and enrichment of novel symbionts in the deep terrestrial subsurface.</title>
        <authorList>
            <person name="Probst A.J."/>
            <person name="Ladd B."/>
            <person name="Jarett J.K."/>
            <person name="Geller-Mcgrath D.E."/>
            <person name="Sieber C.M.K."/>
            <person name="Emerson J.B."/>
            <person name="Anantharaman K."/>
            <person name="Thomas B.C."/>
            <person name="Malmstrom R."/>
            <person name="Stieglmeier M."/>
            <person name="Klingl A."/>
            <person name="Woyke T."/>
            <person name="Ryan C.M."/>
            <person name="Banfield J.F."/>
        </authorList>
    </citation>
    <scope>NUCLEOTIDE SEQUENCE [LARGE SCALE GENOMIC DNA]</scope>
</reference>
<sequence length="148" mass="16303">MKIFIGADHRGIAQITNHKSQITKWGHEIEDLGTRSAEPVDYPLIAEKVARAVVADPQSLGILICGSGQGMCVAANKIKGVRAGVGINPEAIRAGREDDHINILCLSASFIDEKINLEIVKAFLDAQPKTDERYLRRLNQIQRMENES</sequence>
<dbReference type="InterPro" id="IPR036569">
    <property type="entry name" value="RpiB_LacA_LacB_sf"/>
</dbReference>
<evidence type="ECO:0000313" key="3">
    <source>
        <dbReference type="Proteomes" id="UP000229966"/>
    </source>
</evidence>
<name>A0A2M7CHV2_9BACT</name>
<evidence type="ECO:0000313" key="2">
    <source>
        <dbReference type="EMBL" id="PIV25232.1"/>
    </source>
</evidence>
<dbReference type="EMBL" id="PEUM01000076">
    <property type="protein sequence ID" value="PIV25232.1"/>
    <property type="molecule type" value="Genomic_DNA"/>
</dbReference>
<dbReference type="SUPFAM" id="SSF89623">
    <property type="entry name" value="Ribose/Galactose isomerase RpiB/AlsB"/>
    <property type="match status" value="1"/>
</dbReference>
<dbReference type="GO" id="GO:0009052">
    <property type="term" value="P:pentose-phosphate shunt, non-oxidative branch"/>
    <property type="evidence" value="ECO:0007669"/>
    <property type="project" value="TreeGrafter"/>
</dbReference>
<dbReference type="GO" id="GO:0019316">
    <property type="term" value="P:D-allose catabolic process"/>
    <property type="evidence" value="ECO:0007669"/>
    <property type="project" value="TreeGrafter"/>
</dbReference>
<dbReference type="PIRSF" id="PIRSF005384">
    <property type="entry name" value="RpiB_LacA_B"/>
    <property type="match status" value="1"/>
</dbReference>
<dbReference type="NCBIfam" id="NF004051">
    <property type="entry name" value="PRK05571.1"/>
    <property type="match status" value="1"/>
</dbReference>
<dbReference type="NCBIfam" id="TIGR00689">
    <property type="entry name" value="rpiB_lacA_lacB"/>
    <property type="match status" value="1"/>
</dbReference>
<dbReference type="AlphaFoldDB" id="A0A2M7CHV2"/>
<dbReference type="InterPro" id="IPR003500">
    <property type="entry name" value="RpiB_LacA_LacB"/>
</dbReference>
<dbReference type="PANTHER" id="PTHR30345:SF0">
    <property type="entry name" value="DNA DAMAGE-REPAIR_TOLERATION PROTEIN DRT102"/>
    <property type="match status" value="1"/>
</dbReference>